<dbReference type="InterPro" id="IPR036390">
    <property type="entry name" value="WH_DNA-bd_sf"/>
</dbReference>
<organism evidence="5 6">
    <name type="scientific">Streptococcus zalophi</name>
    <dbReference type="NCBI Taxonomy" id="640031"/>
    <lineage>
        <taxon>Bacteria</taxon>
        <taxon>Bacillati</taxon>
        <taxon>Bacillota</taxon>
        <taxon>Bacilli</taxon>
        <taxon>Lactobacillales</taxon>
        <taxon>Streptococcaceae</taxon>
        <taxon>Streptococcus</taxon>
    </lineage>
</organism>
<dbReference type="RefSeq" id="WP_199567136.1">
    <property type="nucleotide sequence ID" value="NZ_JAENBP010000001.1"/>
</dbReference>
<proteinExistence type="predicted"/>
<dbReference type="Pfam" id="PF01047">
    <property type="entry name" value="MarR"/>
    <property type="match status" value="1"/>
</dbReference>
<feature type="domain" description="HTH marR-type" evidence="4">
    <location>
        <begin position="1"/>
        <end position="139"/>
    </location>
</feature>
<keyword evidence="1" id="KW-0805">Transcription regulation</keyword>
<dbReference type="AlphaFoldDB" id="A0A934P951"/>
<dbReference type="GO" id="GO:0003677">
    <property type="term" value="F:DNA binding"/>
    <property type="evidence" value="ECO:0007669"/>
    <property type="project" value="UniProtKB-KW"/>
</dbReference>
<dbReference type="Proteomes" id="UP000644875">
    <property type="component" value="Unassembled WGS sequence"/>
</dbReference>
<accession>A0A934P951</accession>
<keyword evidence="6" id="KW-1185">Reference proteome</keyword>
<gene>
    <name evidence="5" type="ORF">JHK64_01000</name>
</gene>
<dbReference type="PANTHER" id="PTHR42756:SF1">
    <property type="entry name" value="TRANSCRIPTIONAL REPRESSOR OF EMRAB OPERON"/>
    <property type="match status" value="1"/>
</dbReference>
<dbReference type="InterPro" id="IPR000835">
    <property type="entry name" value="HTH_MarR-typ"/>
</dbReference>
<dbReference type="EMBL" id="JAENBP010000001">
    <property type="protein sequence ID" value="MBJ8349207.1"/>
    <property type="molecule type" value="Genomic_DNA"/>
</dbReference>
<evidence type="ECO:0000256" key="2">
    <source>
        <dbReference type="ARBA" id="ARBA00023125"/>
    </source>
</evidence>
<reference evidence="5 6" key="1">
    <citation type="journal article" date="2021" name="Int. J. Syst. Evol. Microbiol.">
        <title>Streptococcus vicugnae sp. nov., isolated from faeces of alpacas (Vicugna pacos) and cattle (Bos taurus), Streptococcus zalophi sp. nov., and Streptococcus pacificus sp. nov., isolated from respiratory tract of California sea lions (Zalophus californianus).</title>
        <authorList>
            <person name="Volokhov D.V."/>
            <person name="Zagorodnyaya T.A."/>
            <person name="Shen Z."/>
            <person name="Blom J."/>
            <person name="Furtak V.A."/>
            <person name="Eisenberg T."/>
            <person name="Fan P."/>
            <person name="Jeong K.C."/>
            <person name="Gao Y."/>
            <person name="Zhang S."/>
            <person name="Amselle M."/>
        </authorList>
    </citation>
    <scope>NUCLEOTIDE SEQUENCE [LARGE SCALE GENOMIC DNA]</scope>
    <source>
        <strain evidence="6">CSL7508-lung</strain>
    </source>
</reference>
<dbReference type="SMART" id="SM00347">
    <property type="entry name" value="HTH_MARR"/>
    <property type="match status" value="1"/>
</dbReference>
<dbReference type="GO" id="GO:0003700">
    <property type="term" value="F:DNA-binding transcription factor activity"/>
    <property type="evidence" value="ECO:0007669"/>
    <property type="project" value="InterPro"/>
</dbReference>
<protein>
    <submittedName>
        <fullName evidence="5">MarR family transcriptional regulator</fullName>
    </submittedName>
</protein>
<keyword evidence="3" id="KW-0804">Transcription</keyword>
<evidence type="ECO:0000259" key="4">
    <source>
        <dbReference type="PROSITE" id="PS50995"/>
    </source>
</evidence>
<evidence type="ECO:0000313" key="6">
    <source>
        <dbReference type="Proteomes" id="UP000644875"/>
    </source>
</evidence>
<keyword evidence="2" id="KW-0238">DNA-binding</keyword>
<evidence type="ECO:0000313" key="5">
    <source>
        <dbReference type="EMBL" id="MBJ8349207.1"/>
    </source>
</evidence>
<dbReference type="InterPro" id="IPR036388">
    <property type="entry name" value="WH-like_DNA-bd_sf"/>
</dbReference>
<name>A0A934P951_9STRE</name>
<dbReference type="SUPFAM" id="SSF46785">
    <property type="entry name" value="Winged helix' DNA-binding domain"/>
    <property type="match status" value="1"/>
</dbReference>
<dbReference type="Gene3D" id="1.10.10.10">
    <property type="entry name" value="Winged helix-like DNA-binding domain superfamily/Winged helix DNA-binding domain"/>
    <property type="match status" value="1"/>
</dbReference>
<dbReference type="PROSITE" id="PS50995">
    <property type="entry name" value="HTH_MARR_2"/>
    <property type="match status" value="1"/>
</dbReference>
<sequence>MTRQELALKTFIGLKRISDKFEQAVKHDVQAYDLNSSEFAVLELLYHKGPKTMQEIKERILVANSSTTYTLDKLCQKKLVERRTNPEDKRITQVYLLSEGEELIASSFPKHAEMLTKLFHNLEDDEIKTLNDLLKKLSSC</sequence>
<evidence type="ECO:0000256" key="1">
    <source>
        <dbReference type="ARBA" id="ARBA00023015"/>
    </source>
</evidence>
<evidence type="ECO:0000256" key="3">
    <source>
        <dbReference type="ARBA" id="ARBA00023163"/>
    </source>
</evidence>
<comment type="caution">
    <text evidence="5">The sequence shown here is derived from an EMBL/GenBank/DDBJ whole genome shotgun (WGS) entry which is preliminary data.</text>
</comment>
<dbReference type="PANTHER" id="PTHR42756">
    <property type="entry name" value="TRANSCRIPTIONAL REGULATOR, MARR"/>
    <property type="match status" value="1"/>
</dbReference>